<evidence type="ECO:0000313" key="2">
    <source>
        <dbReference type="EMBL" id="QNP29804.1"/>
    </source>
</evidence>
<name>A0A7H0F188_9CYAN</name>
<proteinExistence type="predicted"/>
<dbReference type="KEGG" id="ccur:IAR63_01360"/>
<organism evidence="2 3">
    <name type="scientific">Cylindrospermopsis curvispora GIHE-G1</name>
    <dbReference type="NCBI Taxonomy" id="2666332"/>
    <lineage>
        <taxon>Bacteria</taxon>
        <taxon>Bacillati</taxon>
        <taxon>Cyanobacteriota</taxon>
        <taxon>Cyanophyceae</taxon>
        <taxon>Nostocales</taxon>
        <taxon>Aphanizomenonaceae</taxon>
        <taxon>Cylindrospermopsis</taxon>
    </lineage>
</organism>
<protein>
    <submittedName>
        <fullName evidence="2">Uncharacterized protein</fullName>
    </submittedName>
</protein>
<dbReference type="EMBL" id="CP060822">
    <property type="protein sequence ID" value="QNP29804.1"/>
    <property type="molecule type" value="Genomic_DNA"/>
</dbReference>
<keyword evidence="1" id="KW-0812">Transmembrane</keyword>
<feature type="transmembrane region" description="Helical" evidence="1">
    <location>
        <begin position="12"/>
        <end position="31"/>
    </location>
</feature>
<feature type="transmembrane region" description="Helical" evidence="1">
    <location>
        <begin position="37"/>
        <end position="56"/>
    </location>
</feature>
<accession>A0A7H0F188</accession>
<feature type="transmembrane region" description="Helical" evidence="1">
    <location>
        <begin position="100"/>
        <end position="117"/>
    </location>
</feature>
<dbReference type="AlphaFoldDB" id="A0A7H0F188"/>
<keyword evidence="1" id="KW-1133">Transmembrane helix</keyword>
<reference evidence="2 3" key="1">
    <citation type="submission" date="2020-08" db="EMBL/GenBank/DDBJ databases">
        <title>Complete genome sequence of Raphidiopsis curvispora isolated from drinking water reservoir in South Korea.</title>
        <authorList>
            <person name="Jeong J."/>
        </authorList>
    </citation>
    <scope>NUCLEOTIDE SEQUENCE [LARGE SCALE GENOMIC DNA]</scope>
    <source>
        <strain evidence="2 3">GIHE-G1</strain>
    </source>
</reference>
<dbReference type="RefSeq" id="WP_187706315.1">
    <property type="nucleotide sequence ID" value="NZ_CP060822.1"/>
</dbReference>
<dbReference type="Proteomes" id="UP000516013">
    <property type="component" value="Chromosome"/>
</dbReference>
<keyword evidence="1" id="KW-0472">Membrane</keyword>
<sequence>MASNKNILSEILSTSPNFFSQFVFGFLLAAISRFAGASLILCVFLGIAGGLALGWFTIANENDATIPNVAANDGIDAALKYCLVFMFSFLFMGYSAPISILFGCIAGLGGGWIIAWWRSKELTVTQIQDDLVEDDDLEQSDTRVTKRKKRLPVRRLRRPPGSFNFRFWEK</sequence>
<evidence type="ECO:0000313" key="3">
    <source>
        <dbReference type="Proteomes" id="UP000516013"/>
    </source>
</evidence>
<keyword evidence="3" id="KW-1185">Reference proteome</keyword>
<feature type="transmembrane region" description="Helical" evidence="1">
    <location>
        <begin position="77"/>
        <end position="94"/>
    </location>
</feature>
<gene>
    <name evidence="2" type="ORF">IAR63_01360</name>
</gene>
<evidence type="ECO:0000256" key="1">
    <source>
        <dbReference type="SAM" id="Phobius"/>
    </source>
</evidence>